<proteinExistence type="predicted"/>
<dbReference type="OrthoDB" id="2138957at2"/>
<gene>
    <name evidence="3" type="ORF">BBEV_1166</name>
</gene>
<dbReference type="EMBL" id="CP012502">
    <property type="protein sequence ID" value="AOM82534.1"/>
    <property type="molecule type" value="Genomic_DNA"/>
</dbReference>
<name>A0A1D7QU36_9BACI</name>
<evidence type="ECO:0000256" key="2">
    <source>
        <dbReference type="SAM" id="MobiDB-lite"/>
    </source>
</evidence>
<reference evidence="3 4" key="1">
    <citation type="submission" date="2015-08" db="EMBL/GenBank/DDBJ databases">
        <title>The complete genome sequence of Bacillus beveridgei MLTeJB.</title>
        <authorList>
            <person name="Hanson T.E."/>
            <person name="Mesa C."/>
            <person name="Basesman S.M."/>
            <person name="Oremland R.S."/>
        </authorList>
    </citation>
    <scope>NUCLEOTIDE SEQUENCE [LARGE SCALE GENOMIC DNA]</scope>
    <source>
        <strain evidence="3 4">MLTeJB</strain>
    </source>
</reference>
<protein>
    <submittedName>
        <fullName evidence="3">Uncharacterized protein</fullName>
    </submittedName>
</protein>
<dbReference type="KEGG" id="bbev:BBEV_1166"/>
<keyword evidence="4" id="KW-1185">Reference proteome</keyword>
<evidence type="ECO:0000313" key="3">
    <source>
        <dbReference type="EMBL" id="AOM82534.1"/>
    </source>
</evidence>
<dbReference type="AlphaFoldDB" id="A0A1D7QU36"/>
<sequence>MTKDQLKGLGTGIILATALFIPSVLAGDEEPTDAKDQAVSDDAESVASDHGDQFTDEKWEEYQELIAEHSVVEEMLLAADEKNQSLNEEIADLETELEERKDQEAEKVDASAQVLYLVVTQGMTAGEIGEILERAEVVNSSSEFRQYIEDEELVMSIRTGEYLLTEDMAISEIADQITK</sequence>
<dbReference type="Gene3D" id="3.30.1490.480">
    <property type="entry name" value="Endolytic murein transglycosylase"/>
    <property type="match status" value="1"/>
</dbReference>
<evidence type="ECO:0000313" key="4">
    <source>
        <dbReference type="Proteomes" id="UP000094463"/>
    </source>
</evidence>
<feature type="coiled-coil region" evidence="1">
    <location>
        <begin position="76"/>
        <end position="113"/>
    </location>
</feature>
<dbReference type="STRING" id="632773.BBEV_1166"/>
<accession>A0A1D7QU36</accession>
<evidence type="ECO:0000256" key="1">
    <source>
        <dbReference type="SAM" id="Coils"/>
    </source>
</evidence>
<keyword evidence="1" id="KW-0175">Coiled coil</keyword>
<dbReference type="Proteomes" id="UP000094463">
    <property type="component" value="Chromosome"/>
</dbReference>
<dbReference type="RefSeq" id="WP_069364611.1">
    <property type="nucleotide sequence ID" value="NZ_CP012502.1"/>
</dbReference>
<feature type="region of interest" description="Disordered" evidence="2">
    <location>
        <begin position="29"/>
        <end position="54"/>
    </location>
</feature>
<organism evidence="3 4">
    <name type="scientific">Salisediminibacterium beveridgei</name>
    <dbReference type="NCBI Taxonomy" id="632773"/>
    <lineage>
        <taxon>Bacteria</taxon>
        <taxon>Bacillati</taxon>
        <taxon>Bacillota</taxon>
        <taxon>Bacilli</taxon>
        <taxon>Bacillales</taxon>
        <taxon>Bacillaceae</taxon>
        <taxon>Salisediminibacterium</taxon>
    </lineage>
</organism>